<name>A0ACC2JGK9_9PEZI</name>
<keyword evidence="2" id="KW-1185">Reference proteome</keyword>
<evidence type="ECO:0000313" key="1">
    <source>
        <dbReference type="EMBL" id="KAJ8126604.1"/>
    </source>
</evidence>
<accession>A0ACC2JGK9</accession>
<organism evidence="1 2">
    <name type="scientific">Lasiodiplodia mahajangana</name>
    <dbReference type="NCBI Taxonomy" id="1108764"/>
    <lineage>
        <taxon>Eukaryota</taxon>
        <taxon>Fungi</taxon>
        <taxon>Dikarya</taxon>
        <taxon>Ascomycota</taxon>
        <taxon>Pezizomycotina</taxon>
        <taxon>Dothideomycetes</taxon>
        <taxon>Dothideomycetes incertae sedis</taxon>
        <taxon>Botryosphaeriales</taxon>
        <taxon>Botryosphaeriaceae</taxon>
        <taxon>Lasiodiplodia</taxon>
    </lineage>
</organism>
<gene>
    <name evidence="1" type="ORF">O1611_g7034</name>
</gene>
<sequence>MSVEMATDEKTTAHDAAPNVDVIGDPEKPELQHPSEHMQRGVQDAEAVTLSWSKTSLILVFLNIWALYLVNAFQSSILYDLIPYATSAFESHSLLNVAYIVAGSVSAAVFIPLAKIVDVWGRAEGFLTMIVFATVGLVILASSNGLATFSVGYVCLPPSEMIRGNTTGANNTNTLQPQVFYTIGTSGLTYCVDVITADASKLKNRGLAYAFTSSPYIITAFAGPKSSEGFYENVGWRWGFGAFSIIFPIVAAPLYFILKFNLRKAKQQGTLVEEKNNRTILQTVWFYIMEFDRELRIS</sequence>
<reference evidence="1" key="1">
    <citation type="submission" date="2022-12" db="EMBL/GenBank/DDBJ databases">
        <title>Genome Sequence of Lasiodiplodia mahajangana.</title>
        <authorList>
            <person name="Buettner E."/>
        </authorList>
    </citation>
    <scope>NUCLEOTIDE SEQUENCE</scope>
    <source>
        <strain evidence="1">VT137</strain>
    </source>
</reference>
<dbReference type="Proteomes" id="UP001153332">
    <property type="component" value="Unassembled WGS sequence"/>
</dbReference>
<comment type="caution">
    <text evidence="1">The sequence shown here is derived from an EMBL/GenBank/DDBJ whole genome shotgun (WGS) entry which is preliminary data.</text>
</comment>
<dbReference type="EMBL" id="JAPUUL010001784">
    <property type="protein sequence ID" value="KAJ8126604.1"/>
    <property type="molecule type" value="Genomic_DNA"/>
</dbReference>
<protein>
    <submittedName>
        <fullName evidence="1">Uncharacterized protein</fullName>
    </submittedName>
</protein>
<proteinExistence type="predicted"/>
<evidence type="ECO:0000313" key="2">
    <source>
        <dbReference type="Proteomes" id="UP001153332"/>
    </source>
</evidence>